<dbReference type="GO" id="GO:0015074">
    <property type="term" value="P:DNA integration"/>
    <property type="evidence" value="ECO:0007669"/>
    <property type="project" value="InterPro"/>
</dbReference>
<dbReference type="PROSITE" id="PS50994">
    <property type="entry name" value="INTEGRASE"/>
    <property type="match status" value="1"/>
</dbReference>
<organism evidence="2">
    <name type="scientific">Nicotiana tabacum</name>
    <name type="common">Common tobacco</name>
    <dbReference type="NCBI Taxonomy" id="4097"/>
    <lineage>
        <taxon>Eukaryota</taxon>
        <taxon>Viridiplantae</taxon>
        <taxon>Streptophyta</taxon>
        <taxon>Embryophyta</taxon>
        <taxon>Tracheophyta</taxon>
        <taxon>Spermatophyta</taxon>
        <taxon>Magnoliopsida</taxon>
        <taxon>eudicotyledons</taxon>
        <taxon>Gunneridae</taxon>
        <taxon>Pentapetalae</taxon>
        <taxon>asterids</taxon>
        <taxon>lamiids</taxon>
        <taxon>Solanales</taxon>
        <taxon>Solanaceae</taxon>
        <taxon>Nicotianoideae</taxon>
        <taxon>Nicotianeae</taxon>
        <taxon>Nicotiana</taxon>
    </lineage>
</organism>
<dbReference type="PANTHER" id="PTHR35046">
    <property type="entry name" value="ZINC KNUCKLE (CCHC-TYPE) FAMILY PROTEIN"/>
    <property type="match status" value="1"/>
</dbReference>
<accession>A0A1S3XBU8</accession>
<name>A0A1S3XBU8_TOBAC</name>
<reference evidence="2" key="1">
    <citation type="submission" date="2025-08" db="UniProtKB">
        <authorList>
            <consortium name="RefSeq"/>
        </authorList>
    </citation>
    <scope>IDENTIFICATION</scope>
</reference>
<gene>
    <name evidence="2" type="primary">LOC107763413</name>
</gene>
<dbReference type="OrthoDB" id="1304599at2759"/>
<dbReference type="AlphaFoldDB" id="A0A1S3XBU8"/>
<dbReference type="PaxDb" id="4097-A0A1S3XBU8"/>
<proteinExistence type="predicted"/>
<dbReference type="InterPro" id="IPR012337">
    <property type="entry name" value="RNaseH-like_sf"/>
</dbReference>
<dbReference type="InterPro" id="IPR016197">
    <property type="entry name" value="Chromo-like_dom_sf"/>
</dbReference>
<dbReference type="GO" id="GO:0003676">
    <property type="term" value="F:nucleic acid binding"/>
    <property type="evidence" value="ECO:0007669"/>
    <property type="project" value="InterPro"/>
</dbReference>
<dbReference type="RefSeq" id="XP_016437391.1">
    <property type="nucleotide sequence ID" value="XM_016581905.1"/>
</dbReference>
<dbReference type="KEGG" id="nta:107763413"/>
<evidence type="ECO:0000313" key="2">
    <source>
        <dbReference type="RefSeq" id="XP_016437391.1"/>
    </source>
</evidence>
<dbReference type="OMA" id="RTHERMK"/>
<dbReference type="InterPro" id="IPR001584">
    <property type="entry name" value="Integrase_cat-core"/>
</dbReference>
<dbReference type="SUPFAM" id="SSF54160">
    <property type="entry name" value="Chromo domain-like"/>
    <property type="match status" value="1"/>
</dbReference>
<dbReference type="InterPro" id="IPR036397">
    <property type="entry name" value="RNaseH_sf"/>
</dbReference>
<dbReference type="Pfam" id="PF24626">
    <property type="entry name" value="SH3_Tf2-1"/>
    <property type="match status" value="1"/>
</dbReference>
<sequence length="250" mass="28967">MAYPGLLQPLPIPNQAWSHISMDFIEGLPRSKNKEVILVVVDRLTKYAHFITLAHPYTAVSVAEVFWKKIHRLHGISESVVIDRDNVFLSHFWQALFKLLGTQLHYSTAYHPQSDGQTEMVNRQRILALRRNLKLSSKYYGPYKVLARIGKVAYKLYLPPESKVHSVFHVSLLKKKVGDRVVVETTLLITSEDGKFLVKPVAILQRRLIKRNNFAVVRVLVQWSNFPPEDATWEDYHYIKARFPEFDSNT</sequence>
<protein>
    <recommendedName>
        <fullName evidence="1">Integrase catalytic domain-containing protein</fullName>
    </recommendedName>
</protein>
<feature type="domain" description="Integrase catalytic" evidence="1">
    <location>
        <begin position="7"/>
        <end position="123"/>
    </location>
</feature>
<evidence type="ECO:0000259" key="1">
    <source>
        <dbReference type="PROSITE" id="PS50994"/>
    </source>
</evidence>
<dbReference type="SUPFAM" id="SSF53098">
    <property type="entry name" value="Ribonuclease H-like"/>
    <property type="match status" value="1"/>
</dbReference>
<dbReference type="PANTHER" id="PTHR35046:SF26">
    <property type="entry name" value="RNA-DIRECTED DNA POLYMERASE"/>
    <property type="match status" value="1"/>
</dbReference>
<dbReference type="InterPro" id="IPR056924">
    <property type="entry name" value="SH3_Tf2-1"/>
</dbReference>
<dbReference type="STRING" id="4097.A0A1S3XBU8"/>
<dbReference type="Gene3D" id="3.30.420.10">
    <property type="entry name" value="Ribonuclease H-like superfamily/Ribonuclease H"/>
    <property type="match status" value="1"/>
</dbReference>